<evidence type="ECO:0000256" key="1">
    <source>
        <dbReference type="ARBA" id="ARBA00022448"/>
    </source>
</evidence>
<feature type="domain" description="Agenet-like" evidence="5">
    <location>
        <begin position="200"/>
        <end position="241"/>
    </location>
</feature>
<evidence type="ECO:0000256" key="4">
    <source>
        <dbReference type="SAM" id="MobiDB-lite"/>
    </source>
</evidence>
<evidence type="ECO:0000313" key="8">
    <source>
        <dbReference type="Proteomes" id="UP000008810"/>
    </source>
</evidence>
<keyword evidence="1" id="KW-0813">Transport</keyword>
<sequence length="700" mass="78545">MVALQPCGRRKKERRQTRGREMRWTQERAREKRLDSPISPSSPQQHPFAPLPRGAEVEVRVDGAWFEATVDSFVPPSGRGHRPRYTVTYASLLSDDSSGAASRVRVRPPPPPSALLRPHDIVEAFHINGWWPGIVLATEPVLTVAFPNPRERVVIPFQDPRHVRPRRDYVDGQWVPSQAVVADDARPNKHALRVYTVGEKGYSWFTATVVKAIDTLSYLVKYDLEGQEVTEYLHCLLIRPAVEHSPRQSEFRLGPGAAVEAYCDGAWSPGVVRRPVIRDGGYEVCINGRELLLNMLPELLKPQYKWNGKHGRIGSAKSQGNRQQSLSGKRLSSLGELASSDDEQTQSLAKKRSRKELTKKKPEELSGGSQHELESAMDTTLSALPKSLASSDSPKSCSPKKNNFQVLPQKIVQIQLKGNNNIYCKETICAGNASAFNTPSPLDKQIRVSDAGQLNERGLNTPQQLSRNLEINANEGENQELPPLVPPGFKSICNEQGFLDEENVDDLPIKLDSLTPESSQCTMNNILLRSSTLWRLTEIMEVLRKVPQQPHFRPLEKFLPELREGRAYGRMVAYASLVDSVNKSSIEDTIASFEGKISALAHFQENGFDVESLHHILNKLLETKLDHNKHRKSHCLMRRKKTAFQLEQELESVRAEAEQSATELLRLKAEVNTTQEACSGDELRFQSILAELRSTLQLSD</sequence>
<dbReference type="InParanoid" id="A0A2K2CJ82"/>
<dbReference type="Gramene" id="PNT62090">
    <property type="protein sequence ID" value="PNT62090"/>
    <property type="gene ID" value="BRADI_5g25370v3"/>
</dbReference>
<gene>
    <name evidence="6" type="ORF">BRADI_5g25370v3</name>
</gene>
<feature type="compositionally biased region" description="Low complexity" evidence="4">
    <location>
        <begin position="36"/>
        <end position="47"/>
    </location>
</feature>
<protein>
    <recommendedName>
        <fullName evidence="5">Agenet-like domain-containing protein</fullName>
    </recommendedName>
</protein>
<reference evidence="6" key="2">
    <citation type="submission" date="2017-06" db="EMBL/GenBank/DDBJ databases">
        <title>WGS assembly of Brachypodium distachyon.</title>
        <authorList>
            <consortium name="The International Brachypodium Initiative"/>
            <person name="Lucas S."/>
            <person name="Harmon-Smith M."/>
            <person name="Lail K."/>
            <person name="Tice H."/>
            <person name="Grimwood J."/>
            <person name="Bruce D."/>
            <person name="Barry K."/>
            <person name="Shu S."/>
            <person name="Lindquist E."/>
            <person name="Wang M."/>
            <person name="Pitluck S."/>
            <person name="Vogel J.P."/>
            <person name="Garvin D.F."/>
            <person name="Mockler T.C."/>
            <person name="Schmutz J."/>
            <person name="Rokhsar D."/>
            <person name="Bevan M.W."/>
        </authorList>
    </citation>
    <scope>NUCLEOTIDE SEQUENCE</scope>
    <source>
        <strain evidence="6">Bd21</strain>
    </source>
</reference>
<feature type="domain" description="Agenet-like" evidence="5">
    <location>
        <begin position="54"/>
        <end position="111"/>
    </location>
</feature>
<dbReference type="EMBL" id="CM000884">
    <property type="protein sequence ID" value="PNT62090.1"/>
    <property type="molecule type" value="Genomic_DNA"/>
</dbReference>
<evidence type="ECO:0000313" key="7">
    <source>
        <dbReference type="EnsemblPlants" id="PNT62090"/>
    </source>
</evidence>
<dbReference type="Proteomes" id="UP000008810">
    <property type="component" value="Chromosome 5"/>
</dbReference>
<keyword evidence="3" id="KW-0175">Coiled coil</keyword>
<dbReference type="ExpressionAtlas" id="A0A2K2CJ82">
    <property type="expression patterns" value="baseline"/>
</dbReference>
<dbReference type="EnsemblPlants" id="PNT62090">
    <property type="protein sequence ID" value="PNT62090"/>
    <property type="gene ID" value="BRADI_5g25370v3"/>
</dbReference>
<dbReference type="InterPro" id="IPR008395">
    <property type="entry name" value="Agenet-like_dom"/>
</dbReference>
<evidence type="ECO:0000259" key="5">
    <source>
        <dbReference type="Pfam" id="PF05641"/>
    </source>
</evidence>
<dbReference type="PANTHER" id="PTHR31917">
    <property type="entry name" value="AGENET DOMAIN-CONTAINING PROTEIN-RELATED"/>
    <property type="match status" value="1"/>
</dbReference>
<name>A0A2K2CJ82_BRADI</name>
<organism evidence="6">
    <name type="scientific">Brachypodium distachyon</name>
    <name type="common">Purple false brome</name>
    <name type="synonym">Trachynia distachya</name>
    <dbReference type="NCBI Taxonomy" id="15368"/>
    <lineage>
        <taxon>Eukaryota</taxon>
        <taxon>Viridiplantae</taxon>
        <taxon>Streptophyta</taxon>
        <taxon>Embryophyta</taxon>
        <taxon>Tracheophyta</taxon>
        <taxon>Spermatophyta</taxon>
        <taxon>Magnoliopsida</taxon>
        <taxon>Liliopsida</taxon>
        <taxon>Poales</taxon>
        <taxon>Poaceae</taxon>
        <taxon>BOP clade</taxon>
        <taxon>Pooideae</taxon>
        <taxon>Stipodae</taxon>
        <taxon>Brachypodieae</taxon>
        <taxon>Brachypodium</taxon>
    </lineage>
</organism>
<dbReference type="InterPro" id="IPR007930">
    <property type="entry name" value="DUF724"/>
</dbReference>
<keyword evidence="2" id="KW-0341">Growth regulation</keyword>
<reference evidence="7" key="3">
    <citation type="submission" date="2018-08" db="UniProtKB">
        <authorList>
            <consortium name="EnsemblPlants"/>
        </authorList>
    </citation>
    <scope>IDENTIFICATION</scope>
    <source>
        <strain evidence="7">cv. Bd21</strain>
    </source>
</reference>
<reference evidence="6 7" key="1">
    <citation type="journal article" date="2010" name="Nature">
        <title>Genome sequencing and analysis of the model grass Brachypodium distachyon.</title>
        <authorList>
            <consortium name="International Brachypodium Initiative"/>
        </authorList>
    </citation>
    <scope>NUCLEOTIDE SEQUENCE [LARGE SCALE GENOMIC DNA]</scope>
    <source>
        <strain evidence="6 7">Bd21</strain>
    </source>
</reference>
<feature type="compositionally biased region" description="Basic and acidic residues" evidence="4">
    <location>
        <begin position="355"/>
        <end position="364"/>
    </location>
</feature>
<dbReference type="Pfam" id="PF05641">
    <property type="entry name" value="Agenet"/>
    <property type="match status" value="2"/>
</dbReference>
<feature type="compositionally biased region" description="Polar residues" evidence="4">
    <location>
        <begin position="316"/>
        <end position="327"/>
    </location>
</feature>
<dbReference type="AlphaFoldDB" id="A0A2K2CJ82"/>
<evidence type="ECO:0000313" key="6">
    <source>
        <dbReference type="EMBL" id="PNT62090.1"/>
    </source>
</evidence>
<dbReference type="OrthoDB" id="687110at2759"/>
<evidence type="ECO:0000256" key="2">
    <source>
        <dbReference type="ARBA" id="ARBA00022604"/>
    </source>
</evidence>
<feature type="region of interest" description="Disordered" evidence="4">
    <location>
        <begin position="1"/>
        <end position="52"/>
    </location>
</feature>
<feature type="region of interest" description="Disordered" evidence="4">
    <location>
        <begin position="311"/>
        <end position="375"/>
    </location>
</feature>
<dbReference type="PANTHER" id="PTHR31917:SF74">
    <property type="entry name" value="EXPRESSED PROTEIN"/>
    <property type="match status" value="1"/>
</dbReference>
<dbReference type="FunCoup" id="A0A2K2CJ82">
    <property type="interactions" value="278"/>
</dbReference>
<dbReference type="Pfam" id="PF05266">
    <property type="entry name" value="DUF724"/>
    <property type="match status" value="1"/>
</dbReference>
<accession>A0A2K2CJ82</accession>
<keyword evidence="8" id="KW-1185">Reference proteome</keyword>
<proteinExistence type="predicted"/>
<feature type="compositionally biased region" description="Basic and acidic residues" evidence="4">
    <location>
        <begin position="16"/>
        <end position="35"/>
    </location>
</feature>
<evidence type="ECO:0000256" key="3">
    <source>
        <dbReference type="SAM" id="Coils"/>
    </source>
</evidence>
<feature type="coiled-coil region" evidence="3">
    <location>
        <begin position="643"/>
        <end position="670"/>
    </location>
</feature>